<feature type="compositionally biased region" description="Pro residues" evidence="1">
    <location>
        <begin position="34"/>
        <end position="43"/>
    </location>
</feature>
<keyword evidence="2" id="KW-0472">Membrane</keyword>
<name>A0A6P2BT15_9ACTN</name>
<feature type="transmembrane region" description="Helical" evidence="2">
    <location>
        <begin position="48"/>
        <end position="72"/>
    </location>
</feature>
<protein>
    <submittedName>
        <fullName evidence="3">Uncharacterized protein</fullName>
    </submittedName>
</protein>
<organism evidence="3 4">
    <name type="scientific">Trebonia kvetii</name>
    <dbReference type="NCBI Taxonomy" id="2480626"/>
    <lineage>
        <taxon>Bacteria</taxon>
        <taxon>Bacillati</taxon>
        <taxon>Actinomycetota</taxon>
        <taxon>Actinomycetes</taxon>
        <taxon>Streptosporangiales</taxon>
        <taxon>Treboniaceae</taxon>
        <taxon>Trebonia</taxon>
    </lineage>
</organism>
<dbReference type="EMBL" id="RPFW01000007">
    <property type="protein sequence ID" value="TVZ01295.1"/>
    <property type="molecule type" value="Genomic_DNA"/>
</dbReference>
<evidence type="ECO:0000256" key="2">
    <source>
        <dbReference type="SAM" id="Phobius"/>
    </source>
</evidence>
<dbReference type="RefSeq" id="WP_145859738.1">
    <property type="nucleotide sequence ID" value="NZ_RPFW01000007.1"/>
</dbReference>
<gene>
    <name evidence="3" type="ORF">EAS64_34010</name>
</gene>
<feature type="transmembrane region" description="Helical" evidence="2">
    <location>
        <begin position="186"/>
        <end position="207"/>
    </location>
</feature>
<dbReference type="Proteomes" id="UP000460272">
    <property type="component" value="Unassembled WGS sequence"/>
</dbReference>
<feature type="transmembrane region" description="Helical" evidence="2">
    <location>
        <begin position="112"/>
        <end position="131"/>
    </location>
</feature>
<reference evidence="3 4" key="1">
    <citation type="submission" date="2018-11" db="EMBL/GenBank/DDBJ databases">
        <title>Trebonia kvetii gen.nov., sp.nov., a novel acidophilic actinobacterium, and proposal of the new actinobacterial family Treboniaceae fam. nov.</title>
        <authorList>
            <person name="Rapoport D."/>
            <person name="Sagova-Mareckova M."/>
            <person name="Sedlacek I."/>
            <person name="Provaznik J."/>
            <person name="Kralova S."/>
            <person name="Pavlinic D."/>
            <person name="Benes V."/>
            <person name="Kopecky J."/>
        </authorList>
    </citation>
    <scope>NUCLEOTIDE SEQUENCE [LARGE SCALE GENOMIC DNA]</scope>
    <source>
        <strain evidence="3 4">15Tr583</strain>
    </source>
</reference>
<comment type="caution">
    <text evidence="3">The sequence shown here is derived from an EMBL/GenBank/DDBJ whole genome shotgun (WGS) entry which is preliminary data.</text>
</comment>
<evidence type="ECO:0000256" key="1">
    <source>
        <dbReference type="SAM" id="MobiDB-lite"/>
    </source>
</evidence>
<evidence type="ECO:0000313" key="3">
    <source>
        <dbReference type="EMBL" id="TVZ01295.1"/>
    </source>
</evidence>
<keyword evidence="2" id="KW-1133">Transmembrane helix</keyword>
<dbReference type="AlphaFoldDB" id="A0A6P2BT15"/>
<evidence type="ECO:0000313" key="4">
    <source>
        <dbReference type="Proteomes" id="UP000460272"/>
    </source>
</evidence>
<keyword evidence="2" id="KW-0812">Transmembrane</keyword>
<feature type="compositionally biased region" description="Low complexity" evidence="1">
    <location>
        <begin position="10"/>
        <end position="33"/>
    </location>
</feature>
<feature type="transmembrane region" description="Helical" evidence="2">
    <location>
        <begin position="213"/>
        <end position="231"/>
    </location>
</feature>
<sequence>MTADTPPPAMAQNGAPGQPGQPAPMAQNGAPGRPGQPPTPAAPRPRTAVAAAVGSRLAALLLGVACVVWTATPLLHTGLAQTALVIAIIAVIAGGLRLAFADIPQPEDQFYLPGYLRAWLMFLALLRTLAWEETAVAATLWLEVQHSIRPWHTAALGAALFGYLLATHIAESGADAGPLLRGHARLLVAGACLLALGAGFAMIPASAPGAGSAVLRVLAAIAVIAAAVLVLPE</sequence>
<feature type="transmembrane region" description="Helical" evidence="2">
    <location>
        <begin position="151"/>
        <end position="174"/>
    </location>
</feature>
<keyword evidence="4" id="KW-1185">Reference proteome</keyword>
<feature type="transmembrane region" description="Helical" evidence="2">
    <location>
        <begin position="78"/>
        <end position="100"/>
    </location>
</feature>
<feature type="region of interest" description="Disordered" evidence="1">
    <location>
        <begin position="1"/>
        <end position="47"/>
    </location>
</feature>
<accession>A0A6P2BT15</accession>
<proteinExistence type="predicted"/>